<accession>A0AAV9ZZ73</accession>
<keyword evidence="3" id="KW-1185">Reference proteome</keyword>
<evidence type="ECO:0000256" key="1">
    <source>
        <dbReference type="SAM" id="MobiDB-lite"/>
    </source>
</evidence>
<feature type="region of interest" description="Disordered" evidence="1">
    <location>
        <begin position="278"/>
        <end position="340"/>
    </location>
</feature>
<feature type="compositionally biased region" description="Pro residues" evidence="1">
    <location>
        <begin position="280"/>
        <end position="304"/>
    </location>
</feature>
<reference evidence="2 3" key="1">
    <citation type="journal article" date="2024" name="J Genomics">
        <title>Draft genome sequencing and assembly of Favolaschia claudopus CIRM-BRFM 2984 isolated from oak limbs.</title>
        <authorList>
            <person name="Navarro D."/>
            <person name="Drula E."/>
            <person name="Chaduli D."/>
            <person name="Cazenave R."/>
            <person name="Ahrendt S."/>
            <person name="Wang J."/>
            <person name="Lipzen A."/>
            <person name="Daum C."/>
            <person name="Barry K."/>
            <person name="Grigoriev I.V."/>
            <person name="Favel A."/>
            <person name="Rosso M.N."/>
            <person name="Martin F."/>
        </authorList>
    </citation>
    <scope>NUCLEOTIDE SEQUENCE [LARGE SCALE GENOMIC DNA]</scope>
    <source>
        <strain evidence="2 3">CIRM-BRFM 2984</strain>
    </source>
</reference>
<comment type="caution">
    <text evidence="2">The sequence shown here is derived from an EMBL/GenBank/DDBJ whole genome shotgun (WGS) entry which is preliminary data.</text>
</comment>
<feature type="compositionally biased region" description="Low complexity" evidence="1">
    <location>
        <begin position="305"/>
        <end position="319"/>
    </location>
</feature>
<feature type="compositionally biased region" description="Low complexity" evidence="1">
    <location>
        <begin position="366"/>
        <end position="390"/>
    </location>
</feature>
<dbReference type="Proteomes" id="UP001362999">
    <property type="component" value="Unassembled WGS sequence"/>
</dbReference>
<feature type="region of interest" description="Disordered" evidence="1">
    <location>
        <begin position="188"/>
        <end position="232"/>
    </location>
</feature>
<sequence>MYLPVVLTSQIHGLKKEELTGGQDVYSAVCLNAELRIQDPATGEMGSETGHAHLQFFKRPHDRERMKEWKLRAPYAAMRDAGTRPRCNTDGMTEVGMTADRRRVVLKTGTGIDGSPERPGTPMLPDILHNHRPSIVPIPPPNSPISELELPDAAPEPARDVKQEDVEVVLASNDDAMVVEEGEIVPDSLPTTSAAVPSEPTTSSVGLSDAEMADVSTAGENERDQWASDRQRPIRLSRQEVAAVTAGYRNEGKPIKPFFIPRHPPQLSRFRPILPALNLPLPPRPPSPVADNDSPPPLRTPSPVTPDASSESAKTTSSSDYKSANDKMKRHSGRTVEETGKWMGKLSEEVAPLRTRHPLFLNDILNPVDDSSDSPPSSSSASNHAAATNSQPPLDAVSSSARSAVYTPTDDKILVPTDHFVRAVRLIHVTVSAAACSKKSRADAAIDVRRSVVENVAYKHRADVMIDQWALVPGNEFLEIAHRDLYHELDHRAMGRVTYVNEEAHAAFRDEERLDVARIENESKVAVYLDDAIIDTNDPGAETNHRFCLDGRRNDQSGAPPSSTRLKPVLIPLHDDEEARPFTQFALDQGPEHCAAVNMVCVAQSKTVQGLTILRGKLLEFGDRLIALSSDRRIVQQPAVLDYPSPHPCALLKVAEFARFRICHAGFYNHGFRAVADTISRVLHVQFKSEQPQRTNSLEHRFAIRLCAPQRSLTAPPSPGLTLVLKLLSRPFDRFPLVANLILAEPRDYLPPGVTAITLIGGGELQVDRACHASPQTQLNAHRYGYT</sequence>
<organism evidence="2 3">
    <name type="scientific">Favolaschia claudopus</name>
    <dbReference type="NCBI Taxonomy" id="2862362"/>
    <lineage>
        <taxon>Eukaryota</taxon>
        <taxon>Fungi</taxon>
        <taxon>Dikarya</taxon>
        <taxon>Basidiomycota</taxon>
        <taxon>Agaricomycotina</taxon>
        <taxon>Agaricomycetes</taxon>
        <taxon>Agaricomycetidae</taxon>
        <taxon>Agaricales</taxon>
        <taxon>Marasmiineae</taxon>
        <taxon>Mycenaceae</taxon>
        <taxon>Favolaschia</taxon>
    </lineage>
</organism>
<evidence type="ECO:0000313" key="2">
    <source>
        <dbReference type="EMBL" id="KAK6996426.1"/>
    </source>
</evidence>
<protein>
    <submittedName>
        <fullName evidence="2">Uncharacterized protein</fullName>
    </submittedName>
</protein>
<dbReference type="EMBL" id="JAWWNJ010000097">
    <property type="protein sequence ID" value="KAK6996426.1"/>
    <property type="molecule type" value="Genomic_DNA"/>
</dbReference>
<name>A0AAV9ZZ73_9AGAR</name>
<proteinExistence type="predicted"/>
<feature type="compositionally biased region" description="Basic and acidic residues" evidence="1">
    <location>
        <begin position="220"/>
        <end position="232"/>
    </location>
</feature>
<feature type="region of interest" description="Disordered" evidence="1">
    <location>
        <begin position="364"/>
        <end position="402"/>
    </location>
</feature>
<evidence type="ECO:0000313" key="3">
    <source>
        <dbReference type="Proteomes" id="UP001362999"/>
    </source>
</evidence>
<feature type="compositionally biased region" description="Polar residues" evidence="1">
    <location>
        <begin position="189"/>
        <end position="206"/>
    </location>
</feature>
<dbReference type="AlphaFoldDB" id="A0AAV9ZZ73"/>
<gene>
    <name evidence="2" type="ORF">R3P38DRAFT_3222042</name>
</gene>